<dbReference type="PANTHER" id="PTHR22768">
    <property type="entry name" value="DNA REPLICATION COMPLEX GINS PROTEIN PSF3"/>
    <property type="match status" value="1"/>
</dbReference>
<dbReference type="Proteomes" id="UP000005237">
    <property type="component" value="Unassembled WGS sequence"/>
</dbReference>
<comment type="function">
    <text evidence="5">Required for correct functioning of the GINS complex, a complex that plays an essential role in the initiation of DNA replication, and progression of DNA replication forks. GINS complex is a core component of CDC45-MCM-GINS (CMG) helicase, the molecular machine that unwinds template DNA during replication, and around which the replisome is built.</text>
</comment>
<dbReference type="SUPFAM" id="SSF158573">
    <property type="entry name" value="GINS helical bundle-like"/>
    <property type="match status" value="1"/>
</dbReference>
<evidence type="ECO:0000256" key="1">
    <source>
        <dbReference type="ARBA" id="ARBA00004123"/>
    </source>
</evidence>
<dbReference type="EnsemblMetazoa" id="CJA17437.1">
    <property type="protein sequence ID" value="CJA17437.1"/>
    <property type="gene ID" value="WBGene00136641"/>
</dbReference>
<dbReference type="Gene3D" id="1.20.58.2050">
    <property type="match status" value="1"/>
</dbReference>
<sequence length="150" mass="16847">MLGVTKPSQNADGLCADTPLWLIESARSYTIHLPQSFSPNMQSILNADARNVNLSRLEQHYYSNGMQLCHLIKKENPDIAFNLSKCLLSTLTQRLGDIISNAAHAQNKSNKLDSLEMAVFQKGKKCKDDIDTWLRQDRKGGASKKRKRTS</sequence>
<evidence type="ECO:0000256" key="4">
    <source>
        <dbReference type="ARBA" id="ARBA00023242"/>
    </source>
</evidence>
<comment type="similarity">
    <text evidence="2 6">Belongs to the GINS3/PSF3 family.</text>
</comment>
<proteinExistence type="inferred from homology"/>
<dbReference type="CDD" id="cd11713">
    <property type="entry name" value="GINS_A_psf3"/>
    <property type="match status" value="1"/>
</dbReference>
<feature type="domain" description="GINS subunit" evidence="7">
    <location>
        <begin position="37"/>
        <end position="134"/>
    </location>
</feature>
<comment type="subcellular location">
    <subcellularLocation>
        <location evidence="1 6">Nucleus</location>
    </subcellularLocation>
</comment>
<evidence type="ECO:0000256" key="6">
    <source>
        <dbReference type="RuleBase" id="RU367161"/>
    </source>
</evidence>
<keyword evidence="3 6" id="KW-0235">DNA replication</keyword>
<reference evidence="9" key="1">
    <citation type="submission" date="2010-08" db="EMBL/GenBank/DDBJ databases">
        <authorList>
            <consortium name="Caenorhabditis japonica Sequencing Consortium"/>
            <person name="Wilson R.K."/>
        </authorList>
    </citation>
    <scope>NUCLEOTIDE SEQUENCE [LARGE SCALE GENOMIC DNA]</scope>
    <source>
        <strain evidence="9">DF5081</strain>
    </source>
</reference>
<evidence type="ECO:0000259" key="7">
    <source>
        <dbReference type="Pfam" id="PF05916"/>
    </source>
</evidence>
<evidence type="ECO:0000256" key="2">
    <source>
        <dbReference type="ARBA" id="ARBA00006343"/>
    </source>
</evidence>
<dbReference type="Pfam" id="PF05916">
    <property type="entry name" value="Sld5"/>
    <property type="match status" value="1"/>
</dbReference>
<accession>A0A8R1I3R5</accession>
<comment type="function">
    <text evidence="6">The GINS complex plays an essential role in the initiation of DNA replication.</text>
</comment>
<dbReference type="AlphaFoldDB" id="A0A8R1I3R5"/>
<dbReference type="GO" id="GO:0000811">
    <property type="term" value="C:GINS complex"/>
    <property type="evidence" value="ECO:0007669"/>
    <property type="project" value="UniProtKB-UniRule"/>
</dbReference>
<reference evidence="8" key="2">
    <citation type="submission" date="2022-06" db="UniProtKB">
        <authorList>
            <consortium name="EnsemblMetazoa"/>
        </authorList>
    </citation>
    <scope>IDENTIFICATION</scope>
    <source>
        <strain evidence="8">DF5081</strain>
    </source>
</reference>
<organism evidence="8 9">
    <name type="scientific">Caenorhabditis japonica</name>
    <dbReference type="NCBI Taxonomy" id="281687"/>
    <lineage>
        <taxon>Eukaryota</taxon>
        <taxon>Metazoa</taxon>
        <taxon>Ecdysozoa</taxon>
        <taxon>Nematoda</taxon>
        <taxon>Chromadorea</taxon>
        <taxon>Rhabditida</taxon>
        <taxon>Rhabditina</taxon>
        <taxon>Rhabditomorpha</taxon>
        <taxon>Rhabditoidea</taxon>
        <taxon>Rhabditidae</taxon>
        <taxon>Peloderinae</taxon>
        <taxon>Caenorhabditis</taxon>
    </lineage>
</organism>
<keyword evidence="9" id="KW-1185">Reference proteome</keyword>
<dbReference type="InterPro" id="IPR036224">
    <property type="entry name" value="GINS_bundle-like_dom_sf"/>
</dbReference>
<evidence type="ECO:0000313" key="9">
    <source>
        <dbReference type="Proteomes" id="UP000005237"/>
    </source>
</evidence>
<evidence type="ECO:0000313" key="8">
    <source>
        <dbReference type="EnsemblMetazoa" id="CJA17437.1"/>
    </source>
</evidence>
<dbReference type="InterPro" id="IPR038437">
    <property type="entry name" value="GINS_Psf3_sf"/>
</dbReference>
<protein>
    <recommendedName>
        <fullName evidence="6">DNA replication complex GINS protein PSF3</fullName>
    </recommendedName>
</protein>
<dbReference type="InterPro" id="IPR021151">
    <property type="entry name" value="GINS_A"/>
</dbReference>
<dbReference type="GO" id="GO:1902975">
    <property type="term" value="P:mitotic DNA replication initiation"/>
    <property type="evidence" value="ECO:0007669"/>
    <property type="project" value="TreeGrafter"/>
</dbReference>
<dbReference type="PANTHER" id="PTHR22768:SF0">
    <property type="entry name" value="DNA REPLICATION COMPLEX GINS PROTEIN PSF3"/>
    <property type="match status" value="1"/>
</dbReference>
<name>A0A8R1I3R5_CAEJA</name>
<keyword evidence="4 6" id="KW-0539">Nucleus</keyword>
<evidence type="ECO:0000256" key="5">
    <source>
        <dbReference type="ARBA" id="ARBA00045258"/>
    </source>
</evidence>
<evidence type="ECO:0000256" key="3">
    <source>
        <dbReference type="ARBA" id="ARBA00022705"/>
    </source>
</evidence>
<comment type="subunit">
    <text evidence="6">Component of the GINS complex.</text>
</comment>
<dbReference type="InterPro" id="IPR010492">
    <property type="entry name" value="GINS_Psf3"/>
</dbReference>